<evidence type="ECO:0000313" key="2">
    <source>
        <dbReference type="EMBL" id="EET24236.1"/>
    </source>
</evidence>
<keyword evidence="1" id="KW-0472">Membrane</keyword>
<gene>
    <name evidence="2" type="ORF">VchoM_02262</name>
</gene>
<name>A0A0X1L0V7_VIBCO</name>
<keyword evidence="1" id="KW-1133">Transmembrane helix</keyword>
<reference evidence="2" key="1">
    <citation type="submission" date="2005-09" db="EMBL/GenBank/DDBJ databases">
        <title>Annotation of Vibrio cholerae MO10.</title>
        <authorList>
            <person name="Colwell R."/>
            <person name="Grim C.J."/>
            <person name="Young S."/>
            <person name="Jaffe D."/>
            <person name="Gnerre S."/>
            <person name="Berlin A."/>
            <person name="Heiman D."/>
            <person name="Hepburn T."/>
            <person name="Shea T."/>
            <person name="Sykes S."/>
            <person name="Yandava C."/>
            <person name="Alvarado L."/>
            <person name="Kodira C."/>
            <person name="Borodovsky M."/>
            <person name="Heidelberg J."/>
            <person name="Lander E."/>
            <person name="Galagan J."/>
            <person name="Nusbaum C."/>
            <person name="Birren B."/>
        </authorList>
    </citation>
    <scope>NUCLEOTIDE SEQUENCE [LARGE SCALE GENOMIC DNA]</scope>
    <source>
        <strain evidence="2">MO10</strain>
    </source>
</reference>
<sequence>MRLPSILGVVVTIMGFPQGMFLMFRLDYTMAAKFPYCLNLFA</sequence>
<protein>
    <submittedName>
        <fullName evidence="2">Uncharacterized protein</fullName>
    </submittedName>
</protein>
<feature type="transmembrane region" description="Helical" evidence="1">
    <location>
        <begin position="6"/>
        <end position="24"/>
    </location>
</feature>
<reference evidence="2" key="2">
    <citation type="submission" date="2008-07" db="EMBL/GenBank/DDBJ databases">
        <authorList>
            <consortium name="Broad Institute Genome Sequencing Platform"/>
            <person name="Colwell R."/>
            <person name="Grim C.J."/>
            <person name="Young S."/>
            <person name="Jaffe D."/>
            <person name="Gnerre S."/>
            <person name="Berlin A."/>
            <person name="Heiman D."/>
            <person name="Hepburn T."/>
            <person name="Shea T."/>
            <person name="Sykes S."/>
            <person name="Alvarado L."/>
            <person name="Kodira C."/>
            <person name="Heidelberg J."/>
            <person name="Lander E."/>
            <person name="Galagan J."/>
            <person name="Nusbaum C."/>
            <person name="Birren B."/>
        </authorList>
    </citation>
    <scope>NUCLEOTIDE SEQUENCE [LARGE SCALE GENOMIC DNA]</scope>
    <source>
        <strain evidence="2">MO10</strain>
    </source>
</reference>
<proteinExistence type="predicted"/>
<dbReference type="Proteomes" id="UP000004687">
    <property type="component" value="Unassembled WGS sequence"/>
</dbReference>
<evidence type="ECO:0000256" key="1">
    <source>
        <dbReference type="SAM" id="Phobius"/>
    </source>
</evidence>
<dbReference type="EMBL" id="DS990137">
    <property type="protein sequence ID" value="EET24236.1"/>
    <property type="molecule type" value="Genomic_DNA"/>
</dbReference>
<keyword evidence="1" id="KW-0812">Transmembrane</keyword>
<accession>A0A0X1L0V7</accession>
<organism evidence="2">
    <name type="scientific">Vibrio cholerae (strain MO10)</name>
    <dbReference type="NCBI Taxonomy" id="345072"/>
    <lineage>
        <taxon>Bacteria</taxon>
        <taxon>Pseudomonadati</taxon>
        <taxon>Pseudomonadota</taxon>
        <taxon>Gammaproteobacteria</taxon>
        <taxon>Vibrionales</taxon>
        <taxon>Vibrionaceae</taxon>
        <taxon>Vibrio</taxon>
    </lineage>
</organism>
<dbReference type="HOGENOM" id="CLU_3259487_0_0_6"/>
<dbReference type="AlphaFoldDB" id="A0A0X1L0V7"/>